<organism evidence="2 3">
    <name type="scientific">Priestia megaterium</name>
    <name type="common">Bacillus megaterium</name>
    <dbReference type="NCBI Taxonomy" id="1404"/>
    <lineage>
        <taxon>Bacteria</taxon>
        <taxon>Bacillati</taxon>
        <taxon>Bacillota</taxon>
        <taxon>Bacilli</taxon>
        <taxon>Bacillales</taxon>
        <taxon>Bacillaceae</taxon>
        <taxon>Priestia</taxon>
    </lineage>
</organism>
<reference evidence="2" key="1">
    <citation type="journal article" date="2024" name="Appl Microbiol">
        <title>Effect of kuratsuki Bacillus and Priestia on Taste of Sake.</title>
        <authorList>
            <person name="Kobayashi K."/>
            <person name="Nishida H."/>
        </authorList>
    </citation>
    <scope>NUCLEOTIDE SEQUENCE</scope>
    <source>
        <strain evidence="2">B-12</strain>
    </source>
</reference>
<comment type="caution">
    <text evidence="2">The sequence shown here is derived from an EMBL/GenBank/DDBJ whole genome shotgun (WGS) entry which is preliminary data.</text>
</comment>
<proteinExistence type="predicted"/>
<dbReference type="EMBL" id="BSYK01000001">
    <property type="protein sequence ID" value="GMG71802.1"/>
    <property type="molecule type" value="Genomic_DNA"/>
</dbReference>
<dbReference type="Proteomes" id="UP001165240">
    <property type="component" value="Unassembled WGS sequence"/>
</dbReference>
<dbReference type="RefSeq" id="WP_205663781.1">
    <property type="nucleotide sequence ID" value="NZ_BSYK01000001.1"/>
</dbReference>
<dbReference type="Gene3D" id="1.10.30.50">
    <property type="match status" value="1"/>
</dbReference>
<evidence type="ECO:0000313" key="2">
    <source>
        <dbReference type="EMBL" id="GMG71802.1"/>
    </source>
</evidence>
<dbReference type="AlphaFoldDB" id="A0AAX6BDG3"/>
<protein>
    <recommendedName>
        <fullName evidence="1">HNH nuclease domain-containing protein</fullName>
    </recommendedName>
</protein>
<sequence>METKLCTDCKQIKQVMFFSKNRTKKDGLESQCKECRKERKREYNSRPEVQEKIKSYRKKYQDTHKEKLQLKEKERWASEEHRAYQKRYRINNRERFRKSNRMYSKKNKPALTVKFHVNIAKAKGLFSEWSVEEYKEMMEHFDHKCAITGKKENLEIDHFIPLSTGHGGTHSGNLAPLNASINLSKAFLNPFEWIKGRSDKEKEAFDKLVKYLANLNNLTVFEFKVYVYWCFDNKKT</sequence>
<feature type="domain" description="HNH nuclease" evidence="1">
    <location>
        <begin position="133"/>
        <end position="183"/>
    </location>
</feature>
<dbReference type="CDD" id="cd00085">
    <property type="entry name" value="HNHc"/>
    <property type="match status" value="1"/>
</dbReference>
<accession>A0AAX6BDG3</accession>
<evidence type="ECO:0000313" key="3">
    <source>
        <dbReference type="Proteomes" id="UP001165240"/>
    </source>
</evidence>
<dbReference type="SMART" id="SM00507">
    <property type="entry name" value="HNHc"/>
    <property type="match status" value="1"/>
</dbReference>
<name>A0AAX6BDG3_PRIMG</name>
<gene>
    <name evidence="2" type="ORF">ShirakiTB12_02700</name>
</gene>
<dbReference type="InterPro" id="IPR003615">
    <property type="entry name" value="HNH_nuc"/>
</dbReference>
<evidence type="ECO:0000259" key="1">
    <source>
        <dbReference type="SMART" id="SM00507"/>
    </source>
</evidence>